<dbReference type="GO" id="GO:0005743">
    <property type="term" value="C:mitochondrial inner membrane"/>
    <property type="evidence" value="ECO:0007669"/>
    <property type="project" value="UniProtKB-SubCell"/>
</dbReference>
<comment type="catalytic activity">
    <reaction evidence="24">
        <text>decanoyl-CoA + H2O = decanoate + CoA + H(+)</text>
        <dbReference type="Rhea" id="RHEA:40059"/>
        <dbReference type="ChEBI" id="CHEBI:15377"/>
        <dbReference type="ChEBI" id="CHEBI:15378"/>
        <dbReference type="ChEBI" id="CHEBI:27689"/>
        <dbReference type="ChEBI" id="CHEBI:57287"/>
        <dbReference type="ChEBI" id="CHEBI:61430"/>
    </reaction>
    <physiologicalReaction direction="left-to-right" evidence="24">
        <dbReference type="Rhea" id="RHEA:40060"/>
    </physiologicalReaction>
</comment>
<comment type="catalytic activity">
    <reaction evidence="17">
        <text>(9Z)-octadecenoyl-CoA + H2O = (9Z)-octadecenoate + CoA + H(+)</text>
        <dbReference type="Rhea" id="RHEA:40139"/>
        <dbReference type="ChEBI" id="CHEBI:15377"/>
        <dbReference type="ChEBI" id="CHEBI:15378"/>
        <dbReference type="ChEBI" id="CHEBI:30823"/>
        <dbReference type="ChEBI" id="CHEBI:57287"/>
        <dbReference type="ChEBI" id="CHEBI:57387"/>
    </reaction>
    <physiologicalReaction direction="left-to-right" evidence="17">
        <dbReference type="Rhea" id="RHEA:40140"/>
    </physiologicalReaction>
</comment>
<comment type="similarity">
    <text evidence="18">Belongs to the THEM4/THEM5 thioesterase family.</text>
</comment>
<dbReference type="EMBL" id="UINC01007170">
    <property type="protein sequence ID" value="SVA31804.1"/>
    <property type="molecule type" value="Genomic_DNA"/>
</dbReference>
<comment type="catalytic activity">
    <reaction evidence="16">
        <text>(5Z,8Z,11Z,14Z)-eicosatetraenoyl-CoA + H2O = (5Z,8Z,11Z,14Z)-eicosatetraenoate + CoA + H(+)</text>
        <dbReference type="Rhea" id="RHEA:40151"/>
        <dbReference type="ChEBI" id="CHEBI:15377"/>
        <dbReference type="ChEBI" id="CHEBI:15378"/>
        <dbReference type="ChEBI" id="CHEBI:32395"/>
        <dbReference type="ChEBI" id="CHEBI:57287"/>
        <dbReference type="ChEBI" id="CHEBI:57368"/>
    </reaction>
    <physiologicalReaction direction="left-to-right" evidence="16">
        <dbReference type="Rhea" id="RHEA:40152"/>
    </physiologicalReaction>
</comment>
<evidence type="ECO:0000256" key="26">
    <source>
        <dbReference type="ARBA" id="ARBA00048180"/>
    </source>
</evidence>
<keyword evidence="5" id="KW-1003">Cell membrane</keyword>
<dbReference type="InterPro" id="IPR029069">
    <property type="entry name" value="HotDog_dom_sf"/>
</dbReference>
<dbReference type="GO" id="GO:0006915">
    <property type="term" value="P:apoptotic process"/>
    <property type="evidence" value="ECO:0007669"/>
    <property type="project" value="UniProtKB-KW"/>
</dbReference>
<keyword evidence="7" id="KW-0053">Apoptosis</keyword>
<evidence type="ECO:0000256" key="9">
    <source>
        <dbReference type="ARBA" id="ARBA00022801"/>
    </source>
</evidence>
<comment type="catalytic activity">
    <reaction evidence="26">
        <text>tetradecanoyl-CoA + H2O = tetradecanoate + CoA + H(+)</text>
        <dbReference type="Rhea" id="RHEA:40119"/>
        <dbReference type="ChEBI" id="CHEBI:15377"/>
        <dbReference type="ChEBI" id="CHEBI:15378"/>
        <dbReference type="ChEBI" id="CHEBI:30807"/>
        <dbReference type="ChEBI" id="CHEBI:57287"/>
        <dbReference type="ChEBI" id="CHEBI:57385"/>
    </reaction>
    <physiologicalReaction direction="left-to-right" evidence="26">
        <dbReference type="Rhea" id="RHEA:40120"/>
    </physiologicalReaction>
</comment>
<dbReference type="SUPFAM" id="SSF54637">
    <property type="entry name" value="Thioesterase/thiol ester dehydrase-isomerase"/>
    <property type="match status" value="1"/>
</dbReference>
<evidence type="ECO:0000256" key="21">
    <source>
        <dbReference type="ARBA" id="ARBA00043210"/>
    </source>
</evidence>
<dbReference type="PANTHER" id="PTHR12418:SF19">
    <property type="entry name" value="ACYL-COENZYME A THIOESTERASE THEM4"/>
    <property type="match status" value="1"/>
</dbReference>
<dbReference type="AlphaFoldDB" id="A0A381UV11"/>
<evidence type="ECO:0000256" key="20">
    <source>
        <dbReference type="ARBA" id="ARBA00040123"/>
    </source>
</evidence>
<evidence type="ECO:0000313" key="28">
    <source>
        <dbReference type="EMBL" id="SVA31804.1"/>
    </source>
</evidence>
<comment type="subcellular location">
    <subcellularLocation>
        <location evidence="3">Cell projection</location>
        <location evidence="3">Ruffle membrane</location>
    </subcellularLocation>
    <subcellularLocation>
        <location evidence="1">Cytoplasm</location>
    </subcellularLocation>
    <subcellularLocation>
        <location evidence="4">Mitochondrion inner membrane</location>
        <topology evidence="4">Peripheral membrane protein</topology>
    </subcellularLocation>
    <subcellularLocation>
        <location evidence="2">Mitochondrion intermembrane space</location>
    </subcellularLocation>
</comment>
<keyword evidence="12" id="KW-0443">Lipid metabolism</keyword>
<comment type="catalytic activity">
    <reaction evidence="22">
        <text>octanoyl-CoA + H2O = octanoate + CoA + H(+)</text>
        <dbReference type="Rhea" id="RHEA:30143"/>
        <dbReference type="ChEBI" id="CHEBI:15377"/>
        <dbReference type="ChEBI" id="CHEBI:15378"/>
        <dbReference type="ChEBI" id="CHEBI:25646"/>
        <dbReference type="ChEBI" id="CHEBI:57287"/>
        <dbReference type="ChEBI" id="CHEBI:57386"/>
    </reaction>
    <physiologicalReaction direction="left-to-right" evidence="22">
        <dbReference type="Rhea" id="RHEA:30144"/>
    </physiologicalReaction>
</comment>
<dbReference type="Gene3D" id="3.10.129.10">
    <property type="entry name" value="Hotdog Thioesterase"/>
    <property type="match status" value="1"/>
</dbReference>
<evidence type="ECO:0000256" key="17">
    <source>
        <dbReference type="ARBA" id="ARBA00037002"/>
    </source>
</evidence>
<evidence type="ECO:0000256" key="19">
    <source>
        <dbReference type="ARBA" id="ARBA00038848"/>
    </source>
</evidence>
<evidence type="ECO:0000256" key="10">
    <source>
        <dbReference type="ARBA" id="ARBA00022832"/>
    </source>
</evidence>
<evidence type="ECO:0000256" key="12">
    <source>
        <dbReference type="ARBA" id="ARBA00023098"/>
    </source>
</evidence>
<evidence type="ECO:0000256" key="24">
    <source>
        <dbReference type="ARBA" id="ARBA00047969"/>
    </source>
</evidence>
<dbReference type="CDD" id="cd03443">
    <property type="entry name" value="PaaI_thioesterase"/>
    <property type="match status" value="1"/>
</dbReference>
<comment type="catalytic activity">
    <reaction evidence="23">
        <text>hexadecanoyl-CoA + H2O = hexadecanoate + CoA + H(+)</text>
        <dbReference type="Rhea" id="RHEA:16645"/>
        <dbReference type="ChEBI" id="CHEBI:7896"/>
        <dbReference type="ChEBI" id="CHEBI:15377"/>
        <dbReference type="ChEBI" id="CHEBI:15378"/>
        <dbReference type="ChEBI" id="CHEBI:57287"/>
        <dbReference type="ChEBI" id="CHEBI:57379"/>
        <dbReference type="EC" id="3.1.2.2"/>
    </reaction>
    <physiologicalReaction direction="left-to-right" evidence="23">
        <dbReference type="Rhea" id="RHEA:16646"/>
    </physiologicalReaction>
</comment>
<evidence type="ECO:0000259" key="27">
    <source>
        <dbReference type="Pfam" id="PF03061"/>
    </source>
</evidence>
<evidence type="ECO:0000256" key="3">
    <source>
        <dbReference type="ARBA" id="ARBA00004632"/>
    </source>
</evidence>
<keyword evidence="11" id="KW-0809">Transit peptide</keyword>
<reference evidence="28" key="1">
    <citation type="submission" date="2018-05" db="EMBL/GenBank/DDBJ databases">
        <authorList>
            <person name="Lanie J.A."/>
            <person name="Ng W.-L."/>
            <person name="Kazmierczak K.M."/>
            <person name="Andrzejewski T.M."/>
            <person name="Davidsen T.M."/>
            <person name="Wayne K.J."/>
            <person name="Tettelin H."/>
            <person name="Glass J.I."/>
            <person name="Rusch D."/>
            <person name="Podicherti R."/>
            <person name="Tsui H.-C.T."/>
            <person name="Winkler M.E."/>
        </authorList>
    </citation>
    <scope>NUCLEOTIDE SEQUENCE</scope>
</reference>
<gene>
    <name evidence="28" type="ORF">METZ01_LOCUS84658</name>
</gene>
<evidence type="ECO:0000256" key="7">
    <source>
        <dbReference type="ARBA" id="ARBA00022703"/>
    </source>
</evidence>
<proteinExistence type="inferred from homology"/>
<evidence type="ECO:0000256" key="6">
    <source>
        <dbReference type="ARBA" id="ARBA00022490"/>
    </source>
</evidence>
<dbReference type="GO" id="GO:0032587">
    <property type="term" value="C:ruffle membrane"/>
    <property type="evidence" value="ECO:0007669"/>
    <property type="project" value="UniProtKB-SubCell"/>
</dbReference>
<keyword evidence="10" id="KW-0276">Fatty acid metabolism</keyword>
<dbReference type="InterPro" id="IPR006683">
    <property type="entry name" value="Thioestr_dom"/>
</dbReference>
<organism evidence="28">
    <name type="scientific">marine metagenome</name>
    <dbReference type="NCBI Taxonomy" id="408172"/>
    <lineage>
        <taxon>unclassified sequences</taxon>
        <taxon>metagenomes</taxon>
        <taxon>ecological metagenomes</taxon>
    </lineage>
</organism>
<evidence type="ECO:0000256" key="4">
    <source>
        <dbReference type="ARBA" id="ARBA00004637"/>
    </source>
</evidence>
<keyword evidence="15" id="KW-0966">Cell projection</keyword>
<dbReference type="GO" id="GO:0005758">
    <property type="term" value="C:mitochondrial intermembrane space"/>
    <property type="evidence" value="ECO:0007669"/>
    <property type="project" value="UniProtKB-SubCell"/>
</dbReference>
<keyword evidence="13" id="KW-0496">Mitochondrion</keyword>
<evidence type="ECO:0000256" key="13">
    <source>
        <dbReference type="ARBA" id="ARBA00023128"/>
    </source>
</evidence>
<keyword evidence="9" id="KW-0378">Hydrolase</keyword>
<evidence type="ECO:0000256" key="25">
    <source>
        <dbReference type="ARBA" id="ARBA00048074"/>
    </source>
</evidence>
<evidence type="ECO:0000256" key="18">
    <source>
        <dbReference type="ARBA" id="ARBA00038456"/>
    </source>
</evidence>
<dbReference type="InterPro" id="IPR052365">
    <property type="entry name" value="THEM4/THEM5_acyl-CoA_thioest"/>
</dbReference>
<dbReference type="PANTHER" id="PTHR12418">
    <property type="entry name" value="ACYL-COENZYME A THIOESTERASE THEM4"/>
    <property type="match status" value="1"/>
</dbReference>
<name>A0A381UV11_9ZZZZ</name>
<evidence type="ECO:0000256" key="15">
    <source>
        <dbReference type="ARBA" id="ARBA00023273"/>
    </source>
</evidence>
<evidence type="ECO:0000256" key="16">
    <source>
        <dbReference type="ARBA" id="ARBA00035852"/>
    </source>
</evidence>
<dbReference type="EC" id="3.1.2.2" evidence="19"/>
<evidence type="ECO:0000256" key="1">
    <source>
        <dbReference type="ARBA" id="ARBA00004496"/>
    </source>
</evidence>
<evidence type="ECO:0000256" key="5">
    <source>
        <dbReference type="ARBA" id="ARBA00022475"/>
    </source>
</evidence>
<evidence type="ECO:0000256" key="2">
    <source>
        <dbReference type="ARBA" id="ARBA00004569"/>
    </source>
</evidence>
<comment type="catalytic activity">
    <reaction evidence="25">
        <text>dodecanoyl-CoA + H2O = dodecanoate + CoA + H(+)</text>
        <dbReference type="Rhea" id="RHEA:30135"/>
        <dbReference type="ChEBI" id="CHEBI:15377"/>
        <dbReference type="ChEBI" id="CHEBI:15378"/>
        <dbReference type="ChEBI" id="CHEBI:18262"/>
        <dbReference type="ChEBI" id="CHEBI:57287"/>
        <dbReference type="ChEBI" id="CHEBI:57375"/>
    </reaction>
    <physiologicalReaction direction="left-to-right" evidence="25">
        <dbReference type="Rhea" id="RHEA:30136"/>
    </physiologicalReaction>
</comment>
<evidence type="ECO:0000256" key="8">
    <source>
        <dbReference type="ARBA" id="ARBA00022792"/>
    </source>
</evidence>
<evidence type="ECO:0000256" key="23">
    <source>
        <dbReference type="ARBA" id="ARBA00047734"/>
    </source>
</evidence>
<keyword evidence="8" id="KW-0999">Mitochondrion inner membrane</keyword>
<evidence type="ECO:0000256" key="22">
    <source>
        <dbReference type="ARBA" id="ARBA00047588"/>
    </source>
</evidence>
<feature type="domain" description="Thioesterase" evidence="27">
    <location>
        <begin position="50"/>
        <end position="119"/>
    </location>
</feature>
<keyword evidence="14" id="KW-0472">Membrane</keyword>
<dbReference type="Pfam" id="PF03061">
    <property type="entry name" value="4HBT"/>
    <property type="match status" value="1"/>
</dbReference>
<accession>A0A381UV11</accession>
<dbReference type="GO" id="GO:0016787">
    <property type="term" value="F:hydrolase activity"/>
    <property type="evidence" value="ECO:0007669"/>
    <property type="project" value="UniProtKB-KW"/>
</dbReference>
<dbReference type="GO" id="GO:0006631">
    <property type="term" value="P:fatty acid metabolic process"/>
    <property type="evidence" value="ECO:0007669"/>
    <property type="project" value="UniProtKB-KW"/>
</dbReference>
<protein>
    <recommendedName>
        <fullName evidence="20">Acyl-coenzyme A thioesterase THEM4</fullName>
        <ecNumber evidence="19">3.1.2.2</ecNumber>
    </recommendedName>
    <alternativeName>
        <fullName evidence="21">Thioesterase superfamily member 4</fullName>
    </alternativeName>
</protein>
<keyword evidence="6" id="KW-0963">Cytoplasm</keyword>
<evidence type="ECO:0000256" key="11">
    <source>
        <dbReference type="ARBA" id="ARBA00022946"/>
    </source>
</evidence>
<evidence type="ECO:0000256" key="14">
    <source>
        <dbReference type="ARBA" id="ARBA00023136"/>
    </source>
</evidence>
<sequence length="136" mass="15426">MNETTIDFENNNCFVCGPSNPIGLRIKFHIDGDVCRGEFKPGENHVGYNNITHGGIIFSLLDDVMANWLFLKNQVAQTAKCELRYRKPLPINETVILEGRRIKERGQIAVMHGLVIHKKLKHIVAESNAKFMVIKP</sequence>